<dbReference type="InterPro" id="IPR036661">
    <property type="entry name" value="Luciferase-like_sf"/>
</dbReference>
<dbReference type="Pfam" id="PF00296">
    <property type="entry name" value="Bac_luciferase"/>
    <property type="match status" value="1"/>
</dbReference>
<dbReference type="PANTHER" id="PTHR43244">
    <property type="match status" value="1"/>
</dbReference>
<dbReference type="InterPro" id="IPR011251">
    <property type="entry name" value="Luciferase-like_dom"/>
</dbReference>
<reference evidence="3 4" key="1">
    <citation type="submission" date="2018-05" db="EMBL/GenBank/DDBJ databases">
        <title>Evolution of GPA BGCs.</title>
        <authorList>
            <person name="Waglechner N."/>
            <person name="Wright G.D."/>
        </authorList>
    </citation>
    <scope>NUCLEOTIDE SEQUENCE [LARGE SCALE GENOMIC DNA]</scope>
    <source>
        <strain evidence="3 4">A82846</strain>
    </source>
</reference>
<evidence type="ECO:0000313" key="3">
    <source>
        <dbReference type="EMBL" id="RSM86259.1"/>
    </source>
</evidence>
<dbReference type="NCBIfam" id="TIGR03557">
    <property type="entry name" value="F420_G6P_family"/>
    <property type="match status" value="1"/>
</dbReference>
<dbReference type="InterPro" id="IPR019945">
    <property type="entry name" value="F420_G6P_DH-rel"/>
</dbReference>
<dbReference type="AlphaFoldDB" id="A0A428ZDX1"/>
<dbReference type="GO" id="GO:0016705">
    <property type="term" value="F:oxidoreductase activity, acting on paired donors, with incorporation or reduction of molecular oxygen"/>
    <property type="evidence" value="ECO:0007669"/>
    <property type="project" value="InterPro"/>
</dbReference>
<dbReference type="InterPro" id="IPR050564">
    <property type="entry name" value="F420-G6PD/mer"/>
</dbReference>
<proteinExistence type="predicted"/>
<feature type="domain" description="Luciferase-like" evidence="2">
    <location>
        <begin position="10"/>
        <end position="291"/>
    </location>
</feature>
<dbReference type="OrthoDB" id="180193at2"/>
<dbReference type="NCBIfam" id="TIGR03885">
    <property type="entry name" value="flavin_revert"/>
    <property type="match status" value="1"/>
</dbReference>
<dbReference type="SUPFAM" id="SSF51679">
    <property type="entry name" value="Bacterial luciferase-like"/>
    <property type="match status" value="1"/>
</dbReference>
<dbReference type="CDD" id="cd01097">
    <property type="entry name" value="Tetrahydromethanopterin_reductase"/>
    <property type="match status" value="1"/>
</dbReference>
<organism evidence="3 4">
    <name type="scientific">Kibdelosporangium aridum</name>
    <dbReference type="NCBI Taxonomy" id="2030"/>
    <lineage>
        <taxon>Bacteria</taxon>
        <taxon>Bacillati</taxon>
        <taxon>Actinomycetota</taxon>
        <taxon>Actinomycetes</taxon>
        <taxon>Pseudonocardiales</taxon>
        <taxon>Pseudonocardiaceae</taxon>
        <taxon>Kibdelosporangium</taxon>
    </lineage>
</organism>
<dbReference type="RefSeq" id="WP_037256304.1">
    <property type="nucleotide sequence ID" value="NZ_QHKI01000009.1"/>
</dbReference>
<dbReference type="InterPro" id="IPR023907">
    <property type="entry name" value="Non-F420_Flavin_OxRdtase"/>
</dbReference>
<dbReference type="EMBL" id="QHKI01000009">
    <property type="protein sequence ID" value="RSM86259.1"/>
    <property type="molecule type" value="Genomic_DNA"/>
</dbReference>
<protein>
    <submittedName>
        <fullName evidence="3">TIGR03557 family F420-dependent LLM class oxidoreductase</fullName>
    </submittedName>
</protein>
<evidence type="ECO:0000259" key="2">
    <source>
        <dbReference type="Pfam" id="PF00296"/>
    </source>
</evidence>
<accession>A0A428ZDX1</accession>
<sequence length="322" mass="35183">MTVYGIHASHEQVHPAALLAAVQRAEAAGFGAAMCSDHFSPWSRRQGHSAFAWSWLGAALQATELSFGVVNAPGQRYHPAIIAQAIGTLSAMYPGRFWAALGTGEASNEHITGEGWPRKQIRDARLLECVEVIRDLLAGKEVSHDGLVTVDRARVWTRPAEVPNLIGAAVSVPTARKCAAWADGLITVNAPIDHLRRMIDAYRSAGGRGKVYLQVHLSWAADDETAAAIAHEQWRSNVFAPPVCWDLEMTEHFDVISQHVTAEEVARVVNVSAQPNQHADWLHQYAGLGFDEIYLHHVGQQLDAFIDVFGDKVLPQLRGDAS</sequence>
<dbReference type="PANTHER" id="PTHR43244:SF1">
    <property type="entry name" value="5,10-METHYLENETETRAHYDROMETHANOPTERIN REDUCTASE"/>
    <property type="match status" value="1"/>
</dbReference>
<keyword evidence="1" id="KW-0560">Oxidoreductase</keyword>
<gene>
    <name evidence="3" type="ORF">DMH04_13870</name>
</gene>
<dbReference type="Proteomes" id="UP000287547">
    <property type="component" value="Unassembled WGS sequence"/>
</dbReference>
<evidence type="ECO:0000256" key="1">
    <source>
        <dbReference type="ARBA" id="ARBA00023002"/>
    </source>
</evidence>
<name>A0A428ZDX1_KIBAR</name>
<dbReference type="Gene3D" id="3.20.20.30">
    <property type="entry name" value="Luciferase-like domain"/>
    <property type="match status" value="1"/>
</dbReference>
<evidence type="ECO:0000313" key="4">
    <source>
        <dbReference type="Proteomes" id="UP000287547"/>
    </source>
</evidence>
<comment type="caution">
    <text evidence="3">The sequence shown here is derived from an EMBL/GenBank/DDBJ whole genome shotgun (WGS) entry which is preliminary data.</text>
</comment>